<sequence length="145" mass="16830">MRNKLNKSWGFALASLLVAIPALGACTDGPESNDKERRTLRIGMMYGSKESESYYRQQMTDMFEVDHGNIDIEFVYGIDYTDMQFATEEERKKQDIDPQAKFKELLTGGQPRRRRHDRYRLDEKVVFGKPAQAARRLYQAGQDEP</sequence>
<accession>A0A9X4KJE9</accession>
<dbReference type="PROSITE" id="PS51257">
    <property type="entry name" value="PROKAR_LIPOPROTEIN"/>
    <property type="match status" value="1"/>
</dbReference>
<name>A0A9X4KJE9_9BACL</name>
<feature type="signal peptide" evidence="1">
    <location>
        <begin position="1"/>
        <end position="24"/>
    </location>
</feature>
<evidence type="ECO:0000313" key="3">
    <source>
        <dbReference type="Proteomes" id="UP001153387"/>
    </source>
</evidence>
<proteinExistence type="predicted"/>
<organism evidence="2 3">
    <name type="scientific">Cohnella ginsengisoli</name>
    <dbReference type="NCBI Taxonomy" id="425004"/>
    <lineage>
        <taxon>Bacteria</taxon>
        <taxon>Bacillati</taxon>
        <taxon>Bacillota</taxon>
        <taxon>Bacilli</taxon>
        <taxon>Bacillales</taxon>
        <taxon>Paenibacillaceae</taxon>
        <taxon>Cohnella</taxon>
    </lineage>
</organism>
<evidence type="ECO:0000313" key="2">
    <source>
        <dbReference type="EMBL" id="MDG0793317.1"/>
    </source>
</evidence>
<dbReference type="EMBL" id="JAPDHZ010000004">
    <property type="protein sequence ID" value="MDG0793317.1"/>
    <property type="molecule type" value="Genomic_DNA"/>
</dbReference>
<dbReference type="AlphaFoldDB" id="A0A9X4KJE9"/>
<gene>
    <name evidence="2" type="ORF">OMP38_22565</name>
</gene>
<evidence type="ECO:0000256" key="1">
    <source>
        <dbReference type="SAM" id="SignalP"/>
    </source>
</evidence>
<keyword evidence="3" id="KW-1185">Reference proteome</keyword>
<keyword evidence="1" id="KW-0732">Signal</keyword>
<dbReference type="Proteomes" id="UP001153387">
    <property type="component" value="Unassembled WGS sequence"/>
</dbReference>
<reference evidence="2 3" key="1">
    <citation type="submission" date="2022-10" db="EMBL/GenBank/DDBJ databases">
        <title>Comparative genomic analysis of Cohnella hashimotonis sp. nov., isolated from the International Space Station.</title>
        <authorList>
            <person name="Simpson A."/>
            <person name="Venkateswaran K."/>
        </authorList>
    </citation>
    <scope>NUCLEOTIDE SEQUENCE [LARGE SCALE GENOMIC DNA]</scope>
    <source>
        <strain evidence="2 3">DSM 18997</strain>
    </source>
</reference>
<comment type="caution">
    <text evidence="2">The sequence shown here is derived from an EMBL/GenBank/DDBJ whole genome shotgun (WGS) entry which is preliminary data.</text>
</comment>
<feature type="chain" id="PRO_5040818160" evidence="1">
    <location>
        <begin position="25"/>
        <end position="145"/>
    </location>
</feature>
<dbReference type="RefSeq" id="WP_277567117.1">
    <property type="nucleotide sequence ID" value="NZ_JAPDHZ010000004.1"/>
</dbReference>
<protein>
    <submittedName>
        <fullName evidence="2">Uncharacterized protein</fullName>
    </submittedName>
</protein>